<dbReference type="PaxDb" id="55529-EKX52504"/>
<sequence length="186" mass="20971">MWQPPLAFYVVAIAVHLTMYPGSRVFLITEPSSSLLNPCLGYLKDIFPMAETVMSTAMQDLYELVQARHMILSRSTFSWMATFFSKSLQSVVSPELVPARWSEAPYDLVEYSFPGYVALLDHHAGKGSWSVHPEVEVNGFEINLRDQMIAFPPHLLRCQKISHHVGGTARCPKDGEVQDIVERLGF</sequence>
<reference evidence="3" key="2">
    <citation type="submission" date="2012-11" db="EMBL/GenBank/DDBJ databases">
        <authorList>
            <person name="Kuo A."/>
            <person name="Curtis B.A."/>
            <person name="Tanifuji G."/>
            <person name="Burki F."/>
            <person name="Gruber A."/>
            <person name="Irimia M."/>
            <person name="Maruyama S."/>
            <person name="Arias M.C."/>
            <person name="Ball S.G."/>
            <person name="Gile G.H."/>
            <person name="Hirakawa Y."/>
            <person name="Hopkins J.F."/>
            <person name="Rensing S.A."/>
            <person name="Schmutz J."/>
            <person name="Symeonidi A."/>
            <person name="Elias M."/>
            <person name="Eveleigh R.J."/>
            <person name="Herman E.K."/>
            <person name="Klute M.J."/>
            <person name="Nakayama T."/>
            <person name="Obornik M."/>
            <person name="Reyes-Prieto A."/>
            <person name="Armbrust E.V."/>
            <person name="Aves S.J."/>
            <person name="Beiko R.G."/>
            <person name="Coutinho P."/>
            <person name="Dacks J.B."/>
            <person name="Durnford D.G."/>
            <person name="Fast N.M."/>
            <person name="Green B.R."/>
            <person name="Grisdale C."/>
            <person name="Hempe F."/>
            <person name="Henrissat B."/>
            <person name="Hoppner M.P."/>
            <person name="Ishida K.-I."/>
            <person name="Kim E."/>
            <person name="Koreny L."/>
            <person name="Kroth P.G."/>
            <person name="Liu Y."/>
            <person name="Malik S.-B."/>
            <person name="Maier U.G."/>
            <person name="McRose D."/>
            <person name="Mock T."/>
            <person name="Neilson J.A."/>
            <person name="Onodera N.T."/>
            <person name="Poole A.M."/>
            <person name="Pritham E.J."/>
            <person name="Richards T.A."/>
            <person name="Rocap G."/>
            <person name="Roy S.W."/>
            <person name="Sarai C."/>
            <person name="Schaack S."/>
            <person name="Shirato S."/>
            <person name="Slamovits C.H."/>
            <person name="Spencer D.F."/>
            <person name="Suzuki S."/>
            <person name="Worden A.Z."/>
            <person name="Zauner S."/>
            <person name="Barry K."/>
            <person name="Bell C."/>
            <person name="Bharti A.K."/>
            <person name="Crow J.A."/>
            <person name="Grimwood J."/>
            <person name="Kramer R."/>
            <person name="Lindquist E."/>
            <person name="Lucas S."/>
            <person name="Salamov A."/>
            <person name="McFadden G.I."/>
            <person name="Lane C.E."/>
            <person name="Keeling P.J."/>
            <person name="Gray M.W."/>
            <person name="Grigoriev I.V."/>
            <person name="Archibald J.M."/>
        </authorList>
    </citation>
    <scope>NUCLEOTIDE SEQUENCE</scope>
    <source>
        <strain evidence="3">CCMP2712</strain>
    </source>
</reference>
<dbReference type="GeneID" id="17309182"/>
<dbReference type="HOGENOM" id="CLU_1457124_0_0_1"/>
<dbReference type="KEGG" id="gtt:GUITHDRAFT_150569"/>
<reference evidence="2" key="3">
    <citation type="submission" date="2015-06" db="UniProtKB">
        <authorList>
            <consortium name="EnsemblProtists"/>
        </authorList>
    </citation>
    <scope>IDENTIFICATION</scope>
</reference>
<keyword evidence="3" id="KW-1185">Reference proteome</keyword>
<proteinExistence type="predicted"/>
<dbReference type="AlphaFoldDB" id="L1JVZ8"/>
<dbReference type="EnsemblProtists" id="EKX52504">
    <property type="protein sequence ID" value="EKX52504"/>
    <property type="gene ID" value="GUITHDRAFT_150569"/>
</dbReference>
<evidence type="ECO:0000313" key="1">
    <source>
        <dbReference type="EMBL" id="EKX52504.1"/>
    </source>
</evidence>
<gene>
    <name evidence="1" type="ORF">GUITHDRAFT_150569</name>
</gene>
<evidence type="ECO:0000313" key="3">
    <source>
        <dbReference type="Proteomes" id="UP000011087"/>
    </source>
</evidence>
<dbReference type="RefSeq" id="XP_005839484.1">
    <property type="nucleotide sequence ID" value="XM_005839427.1"/>
</dbReference>
<reference evidence="1 3" key="1">
    <citation type="journal article" date="2012" name="Nature">
        <title>Algal genomes reveal evolutionary mosaicism and the fate of nucleomorphs.</title>
        <authorList>
            <consortium name="DOE Joint Genome Institute"/>
            <person name="Curtis B.A."/>
            <person name="Tanifuji G."/>
            <person name="Burki F."/>
            <person name="Gruber A."/>
            <person name="Irimia M."/>
            <person name="Maruyama S."/>
            <person name="Arias M.C."/>
            <person name="Ball S.G."/>
            <person name="Gile G.H."/>
            <person name="Hirakawa Y."/>
            <person name="Hopkins J.F."/>
            <person name="Kuo A."/>
            <person name="Rensing S.A."/>
            <person name="Schmutz J."/>
            <person name="Symeonidi A."/>
            <person name="Elias M."/>
            <person name="Eveleigh R.J."/>
            <person name="Herman E.K."/>
            <person name="Klute M.J."/>
            <person name="Nakayama T."/>
            <person name="Obornik M."/>
            <person name="Reyes-Prieto A."/>
            <person name="Armbrust E.V."/>
            <person name="Aves S.J."/>
            <person name="Beiko R.G."/>
            <person name="Coutinho P."/>
            <person name="Dacks J.B."/>
            <person name="Durnford D.G."/>
            <person name="Fast N.M."/>
            <person name="Green B.R."/>
            <person name="Grisdale C.J."/>
            <person name="Hempel F."/>
            <person name="Henrissat B."/>
            <person name="Hoppner M.P."/>
            <person name="Ishida K."/>
            <person name="Kim E."/>
            <person name="Koreny L."/>
            <person name="Kroth P.G."/>
            <person name="Liu Y."/>
            <person name="Malik S.B."/>
            <person name="Maier U.G."/>
            <person name="McRose D."/>
            <person name="Mock T."/>
            <person name="Neilson J.A."/>
            <person name="Onodera N.T."/>
            <person name="Poole A.M."/>
            <person name="Pritham E.J."/>
            <person name="Richards T.A."/>
            <person name="Rocap G."/>
            <person name="Roy S.W."/>
            <person name="Sarai C."/>
            <person name="Schaack S."/>
            <person name="Shirato S."/>
            <person name="Slamovits C.H."/>
            <person name="Spencer D.F."/>
            <person name="Suzuki S."/>
            <person name="Worden A.Z."/>
            <person name="Zauner S."/>
            <person name="Barry K."/>
            <person name="Bell C."/>
            <person name="Bharti A.K."/>
            <person name="Crow J.A."/>
            <person name="Grimwood J."/>
            <person name="Kramer R."/>
            <person name="Lindquist E."/>
            <person name="Lucas S."/>
            <person name="Salamov A."/>
            <person name="McFadden G.I."/>
            <person name="Lane C.E."/>
            <person name="Keeling P.J."/>
            <person name="Gray M.W."/>
            <person name="Grigoriev I.V."/>
            <person name="Archibald J.M."/>
        </authorList>
    </citation>
    <scope>NUCLEOTIDE SEQUENCE</scope>
    <source>
        <strain evidence="1 3">CCMP2712</strain>
    </source>
</reference>
<accession>L1JVZ8</accession>
<protein>
    <submittedName>
        <fullName evidence="1 2">Uncharacterized protein</fullName>
    </submittedName>
</protein>
<dbReference type="Proteomes" id="UP000011087">
    <property type="component" value="Unassembled WGS sequence"/>
</dbReference>
<organism evidence="1">
    <name type="scientific">Guillardia theta (strain CCMP2712)</name>
    <name type="common">Cryptophyte</name>
    <dbReference type="NCBI Taxonomy" id="905079"/>
    <lineage>
        <taxon>Eukaryota</taxon>
        <taxon>Cryptophyceae</taxon>
        <taxon>Pyrenomonadales</taxon>
        <taxon>Geminigeraceae</taxon>
        <taxon>Guillardia</taxon>
    </lineage>
</organism>
<name>L1JVZ8_GUITC</name>
<dbReference type="EMBL" id="JH992972">
    <property type="protein sequence ID" value="EKX52504.1"/>
    <property type="molecule type" value="Genomic_DNA"/>
</dbReference>
<evidence type="ECO:0000313" key="2">
    <source>
        <dbReference type="EnsemblProtists" id="EKX52504"/>
    </source>
</evidence>